<organism evidence="1 2">
    <name type="scientific">Echinimonas agarilytica</name>
    <dbReference type="NCBI Taxonomy" id="1215918"/>
    <lineage>
        <taxon>Bacteria</taxon>
        <taxon>Pseudomonadati</taxon>
        <taxon>Pseudomonadota</taxon>
        <taxon>Gammaproteobacteria</taxon>
        <taxon>Alteromonadales</taxon>
        <taxon>Echinimonadaceae</taxon>
        <taxon>Echinimonas</taxon>
    </lineage>
</organism>
<sequence length="220" mass="24629">MHHQALGHDVVCVTSQTSIDPNVRSLPQLDWHLDCHYEAYSTRLVPLLSSNRFDQIYHCAGGLHWNGRLPEKSIAQFSPDFFLQNMQRNCLSAMALVQSLDQTMNKSSETKVAMLSAMVGSISDNQLGGWYSYRASKAALNMLIKTVSIEWKRRFPDASIIALHPGTTDSELSRPFQKNLNPNKLYSAKLTAKRLTLAINQVSSSQSGAFLNWDGGQISW</sequence>
<gene>
    <name evidence="1" type="ORF">NAF29_12975</name>
</gene>
<dbReference type="EMBL" id="JAMQGP010000006">
    <property type="protein sequence ID" value="MCM2680574.1"/>
    <property type="molecule type" value="Genomic_DNA"/>
</dbReference>
<proteinExistence type="predicted"/>
<dbReference type="PANTHER" id="PTHR43544:SF12">
    <property type="entry name" value="NAD(P)-BINDING ROSSMANN-FOLD SUPERFAMILY PROTEIN"/>
    <property type="match status" value="1"/>
</dbReference>
<dbReference type="Proteomes" id="UP001165393">
    <property type="component" value="Unassembled WGS sequence"/>
</dbReference>
<dbReference type="AlphaFoldDB" id="A0AA42B871"/>
<comment type="caution">
    <text evidence="1">The sequence shown here is derived from an EMBL/GenBank/DDBJ whole genome shotgun (WGS) entry which is preliminary data.</text>
</comment>
<dbReference type="PANTHER" id="PTHR43544">
    <property type="entry name" value="SHORT-CHAIN DEHYDROGENASE/REDUCTASE"/>
    <property type="match status" value="1"/>
</dbReference>
<name>A0AA42B871_9GAMM</name>
<dbReference type="SUPFAM" id="SSF51735">
    <property type="entry name" value="NAD(P)-binding Rossmann-fold domains"/>
    <property type="match status" value="1"/>
</dbReference>
<dbReference type="InterPro" id="IPR051468">
    <property type="entry name" value="Fungal_SecMetab_SDRs"/>
</dbReference>
<evidence type="ECO:0000313" key="1">
    <source>
        <dbReference type="EMBL" id="MCM2680574.1"/>
    </source>
</evidence>
<dbReference type="InterPro" id="IPR036291">
    <property type="entry name" value="NAD(P)-bd_dom_sf"/>
</dbReference>
<dbReference type="Pfam" id="PF00106">
    <property type="entry name" value="adh_short"/>
    <property type="match status" value="1"/>
</dbReference>
<protein>
    <submittedName>
        <fullName evidence="1">SDR family NAD(P)-dependent oxidoreductase</fullName>
    </submittedName>
</protein>
<dbReference type="GO" id="GO:0005737">
    <property type="term" value="C:cytoplasm"/>
    <property type="evidence" value="ECO:0007669"/>
    <property type="project" value="TreeGrafter"/>
</dbReference>
<dbReference type="GO" id="GO:0016491">
    <property type="term" value="F:oxidoreductase activity"/>
    <property type="evidence" value="ECO:0007669"/>
    <property type="project" value="TreeGrafter"/>
</dbReference>
<evidence type="ECO:0000313" key="2">
    <source>
        <dbReference type="Proteomes" id="UP001165393"/>
    </source>
</evidence>
<accession>A0AA42B871</accession>
<reference evidence="1 2" key="1">
    <citation type="journal article" date="2013" name="Antonie Van Leeuwenhoek">
        <title>Echinimonas agarilytica gen. nov., sp. nov., a new gammaproteobacterium isolated from the sea urchin Strongylocentrotus intermedius.</title>
        <authorList>
            <person name="Nedashkovskaya O.I."/>
            <person name="Stenkova A.M."/>
            <person name="Zhukova N.V."/>
            <person name="Van Trappen S."/>
            <person name="Lee J.S."/>
            <person name="Kim S.B."/>
        </authorList>
    </citation>
    <scope>NUCLEOTIDE SEQUENCE [LARGE SCALE GENOMIC DNA]</scope>
    <source>
        <strain evidence="1 2">KMM 6351</strain>
    </source>
</reference>
<keyword evidence="2" id="KW-1185">Reference proteome</keyword>
<dbReference type="InterPro" id="IPR002347">
    <property type="entry name" value="SDR_fam"/>
</dbReference>
<dbReference type="Gene3D" id="3.40.50.720">
    <property type="entry name" value="NAD(P)-binding Rossmann-like Domain"/>
    <property type="match status" value="1"/>
</dbReference>